<evidence type="ECO:0000256" key="1">
    <source>
        <dbReference type="ARBA" id="ARBA00001974"/>
    </source>
</evidence>
<dbReference type="Gene3D" id="3.40.462.20">
    <property type="match status" value="1"/>
</dbReference>
<keyword evidence="8" id="KW-1185">Reference proteome</keyword>
<sequence>MSLPSLLPLRDAVRGEVLLQDDPGFEDARRPWNLAIDQPVVAVVTPADADDVAAVVRFANGLGVPIAVQPSGHGASGTAIGTILLRTGRLDELSVDPGNRTARFGAGVKSGAVTKAVAEHGLVHKPGSSPVVSATGYTLGGGIGFFARKYGMSSDHVIEFEVVDARGERRRANAEENADLFHALRGGGGDYAIVTAMTVRLHEERELFGGTVMWPAARAAEVFAAFREITATAPRELTVWTSLVQFPGGAPAMVAASVAYLGPEDEGRALLKPLDAVGGVLQGEWRTVPFPEIGTITNDPVDPGPSVSRTELFARFDDEVVATLLAEPIDPLLAVQVRHLGGALAEERPGPHGALSEEYAVYMLGLALTPEGGAAVAAKQAELTARLGDAVTGRKPMTFLGPTDSLAHAFSAEEMDRLRATKKKWDAEGRFVANFPVGE</sequence>
<evidence type="ECO:0000313" key="7">
    <source>
        <dbReference type="EMBL" id="GAA1996199.1"/>
    </source>
</evidence>
<evidence type="ECO:0000259" key="6">
    <source>
        <dbReference type="PROSITE" id="PS51387"/>
    </source>
</evidence>
<dbReference type="InterPro" id="IPR036318">
    <property type="entry name" value="FAD-bd_PCMH-like_sf"/>
</dbReference>
<keyword evidence="5" id="KW-0560">Oxidoreductase</keyword>
<comment type="cofactor">
    <cofactor evidence="1">
        <name>FAD</name>
        <dbReference type="ChEBI" id="CHEBI:57692"/>
    </cofactor>
</comment>
<evidence type="ECO:0000256" key="2">
    <source>
        <dbReference type="ARBA" id="ARBA00005466"/>
    </source>
</evidence>
<keyword evidence="4" id="KW-0274">FAD</keyword>
<dbReference type="PROSITE" id="PS51387">
    <property type="entry name" value="FAD_PCMH"/>
    <property type="match status" value="1"/>
</dbReference>
<dbReference type="InterPro" id="IPR050416">
    <property type="entry name" value="FAD-linked_Oxidoreductase"/>
</dbReference>
<dbReference type="Proteomes" id="UP001499854">
    <property type="component" value="Unassembled WGS sequence"/>
</dbReference>
<dbReference type="EMBL" id="BAAAQM010000057">
    <property type="protein sequence ID" value="GAA1996199.1"/>
    <property type="molecule type" value="Genomic_DNA"/>
</dbReference>
<reference evidence="8" key="1">
    <citation type="journal article" date="2019" name="Int. J. Syst. Evol. Microbiol.">
        <title>The Global Catalogue of Microorganisms (GCM) 10K type strain sequencing project: providing services to taxonomists for standard genome sequencing and annotation.</title>
        <authorList>
            <consortium name="The Broad Institute Genomics Platform"/>
            <consortium name="The Broad Institute Genome Sequencing Center for Infectious Disease"/>
            <person name="Wu L."/>
            <person name="Ma J."/>
        </authorList>
    </citation>
    <scope>NUCLEOTIDE SEQUENCE [LARGE SCALE GENOMIC DNA]</scope>
    <source>
        <strain evidence="8">JCM 16013</strain>
    </source>
</reference>
<protein>
    <submittedName>
        <fullName evidence="7">FAD-binding oxidoreductase</fullName>
    </submittedName>
</protein>
<dbReference type="Pfam" id="PF01565">
    <property type="entry name" value="FAD_binding_4"/>
    <property type="match status" value="1"/>
</dbReference>
<evidence type="ECO:0000313" key="8">
    <source>
        <dbReference type="Proteomes" id="UP001499854"/>
    </source>
</evidence>
<dbReference type="Gene3D" id="3.30.43.10">
    <property type="entry name" value="Uridine Diphospho-n-acetylenolpyruvylglucosamine Reductase, domain 2"/>
    <property type="match status" value="1"/>
</dbReference>
<dbReference type="InterPro" id="IPR016169">
    <property type="entry name" value="FAD-bd_PCMH_sub2"/>
</dbReference>
<evidence type="ECO:0000256" key="3">
    <source>
        <dbReference type="ARBA" id="ARBA00022630"/>
    </source>
</evidence>
<dbReference type="Gene3D" id="3.30.465.10">
    <property type="match status" value="1"/>
</dbReference>
<gene>
    <name evidence="7" type="ORF">GCM10009838_71490</name>
</gene>
<evidence type="ECO:0000256" key="5">
    <source>
        <dbReference type="ARBA" id="ARBA00023002"/>
    </source>
</evidence>
<comment type="similarity">
    <text evidence="2">Belongs to the oxygen-dependent FAD-linked oxidoreductase family.</text>
</comment>
<organism evidence="7 8">
    <name type="scientific">Catenulispora subtropica</name>
    <dbReference type="NCBI Taxonomy" id="450798"/>
    <lineage>
        <taxon>Bacteria</taxon>
        <taxon>Bacillati</taxon>
        <taxon>Actinomycetota</taxon>
        <taxon>Actinomycetes</taxon>
        <taxon>Catenulisporales</taxon>
        <taxon>Catenulisporaceae</taxon>
        <taxon>Catenulispora</taxon>
    </lineage>
</organism>
<comment type="caution">
    <text evidence="7">The sequence shown here is derived from an EMBL/GenBank/DDBJ whole genome shotgun (WGS) entry which is preliminary data.</text>
</comment>
<dbReference type="PANTHER" id="PTHR42973:SF39">
    <property type="entry name" value="FAD-BINDING PCMH-TYPE DOMAIN-CONTAINING PROTEIN"/>
    <property type="match status" value="1"/>
</dbReference>
<dbReference type="SUPFAM" id="SSF56176">
    <property type="entry name" value="FAD-binding/transporter-associated domain-like"/>
    <property type="match status" value="1"/>
</dbReference>
<evidence type="ECO:0000256" key="4">
    <source>
        <dbReference type="ARBA" id="ARBA00022827"/>
    </source>
</evidence>
<proteinExistence type="inferred from homology"/>
<dbReference type="PANTHER" id="PTHR42973">
    <property type="entry name" value="BINDING OXIDOREDUCTASE, PUTATIVE (AFU_ORTHOLOGUE AFUA_1G17690)-RELATED"/>
    <property type="match status" value="1"/>
</dbReference>
<dbReference type="InterPro" id="IPR016166">
    <property type="entry name" value="FAD-bd_PCMH"/>
</dbReference>
<feature type="domain" description="FAD-binding PCMH-type" evidence="6">
    <location>
        <begin position="36"/>
        <end position="204"/>
    </location>
</feature>
<name>A0ABP5EGV5_9ACTN</name>
<accession>A0ABP5EGV5</accession>
<dbReference type="InterPro" id="IPR016167">
    <property type="entry name" value="FAD-bd_PCMH_sub1"/>
</dbReference>
<dbReference type="InterPro" id="IPR006094">
    <property type="entry name" value="Oxid_FAD_bind_N"/>
</dbReference>
<keyword evidence="3" id="KW-0285">Flavoprotein</keyword>
<dbReference type="RefSeq" id="WP_344661601.1">
    <property type="nucleotide sequence ID" value="NZ_BAAAQM010000057.1"/>
</dbReference>